<gene>
    <name evidence="1" type="ORF">FWILDA_LOCUS2066</name>
</gene>
<evidence type="ECO:0000313" key="2">
    <source>
        <dbReference type="Proteomes" id="UP001153678"/>
    </source>
</evidence>
<keyword evidence="2" id="KW-1185">Reference proteome</keyword>
<dbReference type="InterPro" id="IPR011009">
    <property type="entry name" value="Kinase-like_dom_sf"/>
</dbReference>
<evidence type="ECO:0000313" key="1">
    <source>
        <dbReference type="EMBL" id="CAI2165424.1"/>
    </source>
</evidence>
<comment type="caution">
    <text evidence="1">The sequence shown here is derived from an EMBL/GenBank/DDBJ whole genome shotgun (WGS) entry which is preliminary data.</text>
</comment>
<dbReference type="Proteomes" id="UP001153678">
    <property type="component" value="Unassembled WGS sequence"/>
</dbReference>
<proteinExistence type="predicted"/>
<sequence length="270" mass="31913">MVKRTARRALLTRKSSYQTLILDILTRGYYFRRKVLYVWRPQGVRGKYTYRRMWRDILRSNLLCEISRWNANKKKKWEKLELKERFVLQDGMLLQFRCQEVFETCRWISHRKFIKCGCDKITVVRLKCGVIYFGDFGNVHLVRKIDGQLFAAKISKSSLLMEYIAINELDLACVVESDIVIRQLNISFYIRARHNSLTTWIKKQVPDNGDNWRRIIRCLVPNLKHSPHIKPDNILVENERPLSLLITDFGLSRRLSSNPSEASGTPLFCK</sequence>
<accession>A0A9W4SEB2</accession>
<reference evidence="1" key="1">
    <citation type="submission" date="2022-08" db="EMBL/GenBank/DDBJ databases">
        <authorList>
            <person name="Kallberg Y."/>
            <person name="Tangrot J."/>
            <person name="Rosling A."/>
        </authorList>
    </citation>
    <scope>NUCLEOTIDE SEQUENCE</scope>
    <source>
        <strain evidence="1">Wild A</strain>
    </source>
</reference>
<name>A0A9W4SEB2_9GLOM</name>
<protein>
    <submittedName>
        <fullName evidence="1">4100_t:CDS:1</fullName>
    </submittedName>
</protein>
<dbReference type="EMBL" id="CAMKVN010000223">
    <property type="protein sequence ID" value="CAI2165424.1"/>
    <property type="molecule type" value="Genomic_DNA"/>
</dbReference>
<organism evidence="1 2">
    <name type="scientific">Funneliformis geosporum</name>
    <dbReference type="NCBI Taxonomy" id="1117311"/>
    <lineage>
        <taxon>Eukaryota</taxon>
        <taxon>Fungi</taxon>
        <taxon>Fungi incertae sedis</taxon>
        <taxon>Mucoromycota</taxon>
        <taxon>Glomeromycotina</taxon>
        <taxon>Glomeromycetes</taxon>
        <taxon>Glomerales</taxon>
        <taxon>Glomeraceae</taxon>
        <taxon>Funneliformis</taxon>
    </lineage>
</organism>
<dbReference type="OrthoDB" id="10252171at2759"/>
<dbReference type="Gene3D" id="1.10.510.10">
    <property type="entry name" value="Transferase(Phosphotransferase) domain 1"/>
    <property type="match status" value="1"/>
</dbReference>
<dbReference type="SUPFAM" id="SSF56112">
    <property type="entry name" value="Protein kinase-like (PK-like)"/>
    <property type="match status" value="1"/>
</dbReference>
<dbReference type="AlphaFoldDB" id="A0A9W4SEB2"/>